<evidence type="ECO:0000256" key="1">
    <source>
        <dbReference type="SAM" id="SignalP"/>
    </source>
</evidence>
<feature type="signal peptide" evidence="1">
    <location>
        <begin position="1"/>
        <end position="28"/>
    </location>
</feature>
<dbReference type="AlphaFoldDB" id="A0A6B0UN85"/>
<keyword evidence="1" id="KW-0732">Signal</keyword>
<accession>A0A6B0UN85</accession>
<dbReference type="EMBL" id="GIFC01009099">
    <property type="protein sequence ID" value="MXU91182.1"/>
    <property type="molecule type" value="Transcribed_RNA"/>
</dbReference>
<reference evidence="2" key="1">
    <citation type="submission" date="2019-12" db="EMBL/GenBank/DDBJ databases">
        <title>An insight into the sialome of adult female Ixodes ricinus ticks feeding for 6 days.</title>
        <authorList>
            <person name="Perner J."/>
            <person name="Ribeiro J.M.C."/>
        </authorList>
    </citation>
    <scope>NUCLEOTIDE SEQUENCE</scope>
    <source>
        <strain evidence="2">Semi-engorged</strain>
        <tissue evidence="2">Salivary glands</tissue>
    </source>
</reference>
<name>A0A6B0UN85_IXORI</name>
<protein>
    <recommendedName>
        <fullName evidence="3">Secreted protein</fullName>
    </recommendedName>
</protein>
<evidence type="ECO:0000313" key="2">
    <source>
        <dbReference type="EMBL" id="MXU91182.1"/>
    </source>
</evidence>
<evidence type="ECO:0008006" key="3">
    <source>
        <dbReference type="Google" id="ProtNLM"/>
    </source>
</evidence>
<organism evidence="2">
    <name type="scientific">Ixodes ricinus</name>
    <name type="common">Common tick</name>
    <name type="synonym">Acarus ricinus</name>
    <dbReference type="NCBI Taxonomy" id="34613"/>
    <lineage>
        <taxon>Eukaryota</taxon>
        <taxon>Metazoa</taxon>
        <taxon>Ecdysozoa</taxon>
        <taxon>Arthropoda</taxon>
        <taxon>Chelicerata</taxon>
        <taxon>Arachnida</taxon>
        <taxon>Acari</taxon>
        <taxon>Parasitiformes</taxon>
        <taxon>Ixodida</taxon>
        <taxon>Ixodoidea</taxon>
        <taxon>Ixodidae</taxon>
        <taxon>Ixodinae</taxon>
        <taxon>Ixodes</taxon>
    </lineage>
</organism>
<sequence>MCLMMSNNFFLVRFFCFCFFLTRQLVLTIRQQRRDKGVLPTAQIHQVAEEATRCYIIECGRANSPSRGLVSLFFCLFFFQRDVIHVDTIRKERRKKRFHECACMCVYVNIRGKCSLRALF</sequence>
<feature type="chain" id="PRO_5025507529" description="Secreted protein" evidence="1">
    <location>
        <begin position="29"/>
        <end position="120"/>
    </location>
</feature>
<proteinExistence type="predicted"/>